<evidence type="ECO:0000259" key="7">
    <source>
        <dbReference type="Pfam" id="PF00482"/>
    </source>
</evidence>
<evidence type="ECO:0000256" key="5">
    <source>
        <dbReference type="ARBA" id="ARBA00023136"/>
    </source>
</evidence>
<dbReference type="AlphaFoldDB" id="A0A078MQW3"/>
<dbReference type="PATRIC" id="fig|1461584.3.peg.1967"/>
<evidence type="ECO:0000313" key="8">
    <source>
        <dbReference type="EMBL" id="CEA08635.1"/>
    </source>
</evidence>
<name>A0A078MQW3_9MICC</name>
<feature type="domain" description="Type II secretion system protein GspF" evidence="7">
    <location>
        <begin position="111"/>
        <end position="236"/>
    </location>
</feature>
<keyword evidence="2" id="KW-1003">Cell membrane</keyword>
<evidence type="ECO:0000256" key="6">
    <source>
        <dbReference type="SAM" id="Phobius"/>
    </source>
</evidence>
<dbReference type="EMBL" id="LN483071">
    <property type="protein sequence ID" value="CEA08635.1"/>
    <property type="molecule type" value="Genomic_DNA"/>
</dbReference>
<dbReference type="PANTHER" id="PTHR35007">
    <property type="entry name" value="INTEGRAL MEMBRANE PROTEIN-RELATED"/>
    <property type="match status" value="1"/>
</dbReference>
<evidence type="ECO:0000256" key="1">
    <source>
        <dbReference type="ARBA" id="ARBA00004651"/>
    </source>
</evidence>
<keyword evidence="4 6" id="KW-1133">Transmembrane helix</keyword>
<proteinExistence type="predicted"/>
<dbReference type="InterPro" id="IPR018076">
    <property type="entry name" value="T2SS_GspF_dom"/>
</dbReference>
<sequence>MSAAAGLGLGLGLFLLWWSCWAAPAAGRERRPGRLAAMIAQSGIERLTAGGLIWACCAAAVLMFLVFLAITASLPVAACFALFGAALPPALVNWQASRRRSQREQLWPEAVDHLRSAIRAGLPLPEALGQLGSTGPEDLRGPFREFAADYRSGGQFFPALDNLKERLSDPVADRIIEALKVTRDVGGSDLGRLLGTLSTFLRDNARTRSELLARQSWTINAARLAVAAPWIVLVLLSSQPAAAASYNTPAGAGVLVFGLVVSLVCYRLMLRIGALPQDERVLR</sequence>
<keyword evidence="5 6" id="KW-0472">Membrane</keyword>
<feature type="transmembrane region" description="Helical" evidence="6">
    <location>
        <begin position="250"/>
        <end position="270"/>
    </location>
</feature>
<feature type="transmembrane region" description="Helical" evidence="6">
    <location>
        <begin position="47"/>
        <end position="68"/>
    </location>
</feature>
<comment type="subcellular location">
    <subcellularLocation>
        <location evidence="1">Cell membrane</location>
        <topology evidence="1">Multi-pass membrane protein</topology>
    </subcellularLocation>
</comment>
<gene>
    <name evidence="8" type="ORF">BN1051_01992</name>
</gene>
<dbReference type="PANTHER" id="PTHR35007:SF2">
    <property type="entry name" value="PILUS ASSEMBLE PROTEIN"/>
    <property type="match status" value="1"/>
</dbReference>
<feature type="transmembrane region" description="Helical" evidence="6">
    <location>
        <begin position="6"/>
        <end position="26"/>
    </location>
</feature>
<feature type="transmembrane region" description="Helical" evidence="6">
    <location>
        <begin position="74"/>
        <end position="94"/>
    </location>
</feature>
<organism evidence="8">
    <name type="scientific">Arthrobacter saudimassiliensis</name>
    <dbReference type="NCBI Taxonomy" id="1461584"/>
    <lineage>
        <taxon>Bacteria</taxon>
        <taxon>Bacillati</taxon>
        <taxon>Actinomycetota</taxon>
        <taxon>Actinomycetes</taxon>
        <taxon>Micrococcales</taxon>
        <taxon>Micrococcaceae</taxon>
        <taxon>Arthrobacter</taxon>
    </lineage>
</organism>
<evidence type="ECO:0000256" key="4">
    <source>
        <dbReference type="ARBA" id="ARBA00022989"/>
    </source>
</evidence>
<feature type="transmembrane region" description="Helical" evidence="6">
    <location>
        <begin position="217"/>
        <end position="238"/>
    </location>
</feature>
<dbReference type="Pfam" id="PF00482">
    <property type="entry name" value="T2SSF"/>
    <property type="match status" value="1"/>
</dbReference>
<accession>A0A078MQW3</accession>
<evidence type="ECO:0000256" key="2">
    <source>
        <dbReference type="ARBA" id="ARBA00022475"/>
    </source>
</evidence>
<keyword evidence="3 6" id="KW-0812">Transmembrane</keyword>
<evidence type="ECO:0000256" key="3">
    <source>
        <dbReference type="ARBA" id="ARBA00022692"/>
    </source>
</evidence>
<reference evidence="8" key="1">
    <citation type="submission" date="2014-07" db="EMBL/GenBank/DDBJ databases">
        <authorList>
            <person name="Urmite Genomes Urmite Genomes"/>
        </authorList>
    </citation>
    <scope>NUCLEOTIDE SEQUENCE</scope>
    <source>
        <strain evidence="8">11W110_air</strain>
    </source>
</reference>
<protein>
    <submittedName>
        <fullName evidence="8">Bacterial type II secretion system protein F domain protein</fullName>
    </submittedName>
</protein>
<dbReference type="GO" id="GO:0005886">
    <property type="term" value="C:plasma membrane"/>
    <property type="evidence" value="ECO:0007669"/>
    <property type="project" value="UniProtKB-SubCell"/>
</dbReference>